<accession>A0AAD8REC5</accession>
<keyword evidence="7" id="KW-1185">Reference proteome</keyword>
<dbReference type="InterPro" id="IPR020568">
    <property type="entry name" value="Ribosomal_Su5_D2-typ_SF"/>
</dbReference>
<dbReference type="InterPro" id="IPR013507">
    <property type="entry name" value="DNA_mismatch_S5_2-like"/>
</dbReference>
<dbReference type="PROSITE" id="PS00058">
    <property type="entry name" value="DNA_MISMATCH_REPAIR_1"/>
    <property type="match status" value="1"/>
</dbReference>
<dbReference type="InterPro" id="IPR011989">
    <property type="entry name" value="ARM-like"/>
</dbReference>
<dbReference type="FunFam" id="3.30.230.10:FF:000054">
    <property type="entry name" value="DNA mismatch repair protein PMS1"/>
    <property type="match status" value="1"/>
</dbReference>
<feature type="domain" description="DNA mismatch repair protein S5" evidence="5">
    <location>
        <begin position="220"/>
        <end position="340"/>
    </location>
</feature>
<dbReference type="InterPro" id="IPR038973">
    <property type="entry name" value="MutL/Mlh/Pms-like"/>
</dbReference>
<dbReference type="GO" id="GO:0032389">
    <property type="term" value="C:MutLalpha complex"/>
    <property type="evidence" value="ECO:0007669"/>
    <property type="project" value="TreeGrafter"/>
</dbReference>
<dbReference type="NCBIfam" id="TIGR00585">
    <property type="entry name" value="mutl"/>
    <property type="match status" value="1"/>
</dbReference>
<organism evidence="6 7">
    <name type="scientific">Lolium multiflorum</name>
    <name type="common">Italian ryegrass</name>
    <name type="synonym">Lolium perenne subsp. multiflorum</name>
    <dbReference type="NCBI Taxonomy" id="4521"/>
    <lineage>
        <taxon>Eukaryota</taxon>
        <taxon>Viridiplantae</taxon>
        <taxon>Streptophyta</taxon>
        <taxon>Embryophyta</taxon>
        <taxon>Tracheophyta</taxon>
        <taxon>Spermatophyta</taxon>
        <taxon>Magnoliopsida</taxon>
        <taxon>Liliopsida</taxon>
        <taxon>Poales</taxon>
        <taxon>Poaceae</taxon>
        <taxon>BOP clade</taxon>
        <taxon>Pooideae</taxon>
        <taxon>Poodae</taxon>
        <taxon>Poeae</taxon>
        <taxon>Poeae Chloroplast Group 2 (Poeae type)</taxon>
        <taxon>Loliodinae</taxon>
        <taxon>Loliinae</taxon>
        <taxon>Lolium</taxon>
    </lineage>
</organism>
<feature type="region of interest" description="Disordered" evidence="3">
    <location>
        <begin position="502"/>
        <end position="597"/>
    </location>
</feature>
<dbReference type="InterPro" id="IPR014721">
    <property type="entry name" value="Ribsml_uS5_D2-typ_fold_subgr"/>
</dbReference>
<feature type="region of interest" description="Disordered" evidence="3">
    <location>
        <begin position="354"/>
        <end position="470"/>
    </location>
</feature>
<dbReference type="Gene3D" id="1.25.10.10">
    <property type="entry name" value="Leucine-rich Repeat Variant"/>
    <property type="match status" value="1"/>
</dbReference>
<name>A0AAD8REC5_LOLMU</name>
<gene>
    <name evidence="6" type="ORF">QYE76_023381</name>
</gene>
<dbReference type="PANTHER" id="PTHR10073:SF52">
    <property type="entry name" value="MISMATCH REPAIR ENDONUCLEASE PMS2"/>
    <property type="match status" value="1"/>
</dbReference>
<dbReference type="GO" id="GO:0016887">
    <property type="term" value="F:ATP hydrolysis activity"/>
    <property type="evidence" value="ECO:0007669"/>
    <property type="project" value="InterPro"/>
</dbReference>
<dbReference type="SUPFAM" id="SSF54211">
    <property type="entry name" value="Ribosomal protein S5 domain 2-like"/>
    <property type="match status" value="1"/>
</dbReference>
<dbReference type="InterPro" id="IPR036890">
    <property type="entry name" value="HATPase_C_sf"/>
</dbReference>
<evidence type="ECO:0000256" key="1">
    <source>
        <dbReference type="ARBA" id="ARBA00006082"/>
    </source>
</evidence>
<feature type="compositionally biased region" description="Polar residues" evidence="3">
    <location>
        <begin position="552"/>
        <end position="562"/>
    </location>
</feature>
<dbReference type="FunFam" id="3.30.1370.100:FF:000001">
    <property type="entry name" value="Mismatch repair endonuclease pms1, putative"/>
    <property type="match status" value="1"/>
</dbReference>
<dbReference type="SUPFAM" id="SSF48371">
    <property type="entry name" value="ARM repeat"/>
    <property type="match status" value="1"/>
</dbReference>
<sequence>MGGASPAIKPIGKSVVHRICSGQVIFDLSSAVKELVENSLDAGATTVEVSLKAYGEEWFKVADNGVGISPSNFQALALKHHTSKISDFSDLNSVATFGFRGEALSSLCALGKLSVETRTKDEQVGTHLEFEHSGVVTSERKIARQVGTTVTIEKLFSTLPVRGKEFIRNIRKEYGKVISLLNAYALIAKGVRLLCTNIVGKNSKMVVVKTQGSSSLKDNMITVFGLNTFKCLEPFKVTISEDCQVEGFLSKPGPGSGRNSGDRQFFYVNGRPVDMPKVTKLVNELYRSSNSKQYPVAVLNFCIPTTSYDVNVAPDKRKIFFSSEHAILLSLREAIENLYSPQQCSFSINHIEDPEKEEDPAIVEPNESTDLIEKENVSSPENDNDMDETDSDDKDPPENQKVSSSMTRLATGAASRDISPLPRGPATPVGRSPSLSASWYEQPKKSNGSHPVRENHARTGPAAKSSPSSIVQSSLMNFLSLNKRKHEDSCNLISEAPVLRRGTNSEQVRRTSLEANAPGIANTNSLKETSLFQHHSPQSFVPKRAEVPLQHSEPSSIASHSTEAPLLDPRAVHNTKPDVDQQNDRGLSGAPGQYPEDIELQNRPSNIPLPVALCHDDGTSGCSTSVSYPVMQFKVAELRRRRKHRFMVSHQNGVHCSSKTARCYKAATLDNYVPNDDEGKLNYLAAATNELDRLFSKDNFGEMEVVGQFNLGFIIGKLDQDLFIVDQHAADEKYNFESLSQSTTLNIQPLLQPLRLELSPEEEVIVSMHMSTIRKNGFVLAEDLHASPGNHYILKAVPFSKNITFGVQDVKELVSMLSDSQGECAIISTYKTDKTHSVCPSRVRAMLASRACRMSTMIGDPLTKVEMKKILKNLTGLRSPWNCPHGRPTMRHLVDLTSIISQGPGSPVSDSGFISVVNQKHARLFPFYLLHTRTFELSESSKTLAMQKQTGKSGGGGGSSSVKRGRPFGSTTGSGAAAAAAAASIGDPAAPAALVGPSLQLLTALSDQNNKRIVLALQSGLKSEILWALNALTVLSFKEKDDLRRDATPLAKVPGLLDALLQVIDDWRDIAMPKDHTKPPRARTLGANITLSGFGLENVGQVYSDTVTPSNDQPKIEDSTITKKRSAGFLFDEDGLFNIDDEGRTERQQCAVAASNIIRNFSFMPENETTMVQHRHCLETVFQCLEEQNAEDDELITNMLETLVNLAPVLDLRIFSSSKPSFIPITEKSAVQAIMSMLDSSVKAWHCAAAELIGRLIVNPDNESFLLPVISQIYKRLVDLLSVQAFDAQAAAVSALYNVSEVNMDCRLRLASERWAVDRLLKIVKAPHPVAEVCRKAAVILESLVSEPQNRMHLLVHENTFAEILTSEGKYSDTFARILYELTARPSNKGGTHGVGGSSMWSE</sequence>
<dbReference type="InterPro" id="IPR042121">
    <property type="entry name" value="MutL_C_regsub"/>
</dbReference>
<feature type="compositionally biased region" description="Polar residues" evidence="3">
    <location>
        <begin position="433"/>
        <end position="449"/>
    </location>
</feature>
<dbReference type="CDD" id="cd16926">
    <property type="entry name" value="HATPase_MutL-MLH-PMS-like"/>
    <property type="match status" value="1"/>
</dbReference>
<comment type="caution">
    <text evidence="6">The sequence shown here is derived from an EMBL/GenBank/DDBJ whole genome shotgun (WGS) entry which is preliminary data.</text>
</comment>
<evidence type="ECO:0000259" key="5">
    <source>
        <dbReference type="SMART" id="SM01340"/>
    </source>
</evidence>
<dbReference type="FunFam" id="3.30.565.10:FF:000014">
    <property type="entry name" value="Mismatch repair endonuclease pms1, putative"/>
    <property type="match status" value="1"/>
</dbReference>
<feature type="compositionally biased region" description="Acidic residues" evidence="3">
    <location>
        <begin position="382"/>
        <end position="395"/>
    </location>
</feature>
<dbReference type="Gene3D" id="3.30.1370.100">
    <property type="entry name" value="MutL, C-terminal domain, regulatory subdomain"/>
    <property type="match status" value="1"/>
</dbReference>
<dbReference type="Pfam" id="PF01119">
    <property type="entry name" value="DNA_mis_repair"/>
    <property type="match status" value="1"/>
</dbReference>
<evidence type="ECO:0000256" key="3">
    <source>
        <dbReference type="SAM" id="MobiDB-lite"/>
    </source>
</evidence>
<dbReference type="InterPro" id="IPR014790">
    <property type="entry name" value="MutL_C"/>
</dbReference>
<dbReference type="GO" id="GO:0006298">
    <property type="term" value="P:mismatch repair"/>
    <property type="evidence" value="ECO:0007669"/>
    <property type="project" value="InterPro"/>
</dbReference>
<dbReference type="Gene3D" id="3.30.565.10">
    <property type="entry name" value="Histidine kinase-like ATPase, C-terminal domain"/>
    <property type="match status" value="1"/>
</dbReference>
<dbReference type="InterPro" id="IPR002099">
    <property type="entry name" value="MutL/Mlh/PMS"/>
</dbReference>
<dbReference type="Proteomes" id="UP001231189">
    <property type="component" value="Unassembled WGS sequence"/>
</dbReference>
<dbReference type="SMART" id="SM01340">
    <property type="entry name" value="DNA_mis_repair"/>
    <property type="match status" value="1"/>
</dbReference>
<evidence type="ECO:0000259" key="4">
    <source>
        <dbReference type="SMART" id="SM00853"/>
    </source>
</evidence>
<dbReference type="InterPro" id="IPR016024">
    <property type="entry name" value="ARM-type_fold"/>
</dbReference>
<reference evidence="6" key="1">
    <citation type="submission" date="2023-07" db="EMBL/GenBank/DDBJ databases">
        <title>A chromosome-level genome assembly of Lolium multiflorum.</title>
        <authorList>
            <person name="Chen Y."/>
            <person name="Copetti D."/>
            <person name="Kolliker R."/>
            <person name="Studer B."/>
        </authorList>
    </citation>
    <scope>NUCLEOTIDE SEQUENCE</scope>
    <source>
        <strain evidence="6">02402/16</strain>
        <tissue evidence="6">Leaf</tissue>
    </source>
</reference>
<dbReference type="GO" id="GO:0030983">
    <property type="term" value="F:mismatched DNA binding"/>
    <property type="evidence" value="ECO:0007669"/>
    <property type="project" value="InterPro"/>
</dbReference>
<dbReference type="Gene3D" id="3.30.1540.20">
    <property type="entry name" value="MutL, C-terminal domain, dimerisation subdomain"/>
    <property type="match status" value="1"/>
</dbReference>
<dbReference type="GO" id="GO:0005524">
    <property type="term" value="F:ATP binding"/>
    <property type="evidence" value="ECO:0007669"/>
    <property type="project" value="InterPro"/>
</dbReference>
<dbReference type="InterPro" id="IPR014762">
    <property type="entry name" value="DNA_mismatch_repair_CS"/>
</dbReference>
<dbReference type="PANTHER" id="PTHR10073">
    <property type="entry name" value="DNA MISMATCH REPAIR PROTEIN MLH, PMS, MUTL"/>
    <property type="match status" value="1"/>
</dbReference>
<dbReference type="Gene3D" id="3.30.230.10">
    <property type="match status" value="1"/>
</dbReference>
<dbReference type="InterPro" id="IPR042120">
    <property type="entry name" value="MutL_C_dimsub"/>
</dbReference>
<dbReference type="SUPFAM" id="SSF118116">
    <property type="entry name" value="DNA mismatch repair protein MutL"/>
    <property type="match status" value="1"/>
</dbReference>
<dbReference type="EMBL" id="JAUUTY010000006">
    <property type="protein sequence ID" value="KAK1617864.1"/>
    <property type="molecule type" value="Genomic_DNA"/>
</dbReference>
<evidence type="ECO:0000256" key="2">
    <source>
        <dbReference type="ARBA" id="ARBA00022763"/>
    </source>
</evidence>
<dbReference type="CDD" id="cd03484">
    <property type="entry name" value="MutL_Trans_hPMS_2_like"/>
    <property type="match status" value="1"/>
</dbReference>
<comment type="similarity">
    <text evidence="1">Belongs to the DNA mismatch repair MutL/HexB family.</text>
</comment>
<evidence type="ECO:0000313" key="7">
    <source>
        <dbReference type="Proteomes" id="UP001231189"/>
    </source>
</evidence>
<dbReference type="SMART" id="SM00853">
    <property type="entry name" value="MutL_C"/>
    <property type="match status" value="1"/>
</dbReference>
<keyword evidence="2" id="KW-0227">DNA damage</keyword>
<feature type="region of interest" description="Disordered" evidence="3">
    <location>
        <begin position="946"/>
        <end position="970"/>
    </location>
</feature>
<evidence type="ECO:0000313" key="6">
    <source>
        <dbReference type="EMBL" id="KAK1617864.1"/>
    </source>
</evidence>
<dbReference type="InterPro" id="IPR037198">
    <property type="entry name" value="MutL_C_sf"/>
</dbReference>
<dbReference type="SUPFAM" id="SSF55874">
    <property type="entry name" value="ATPase domain of HSP90 chaperone/DNA topoisomerase II/histidine kinase"/>
    <property type="match status" value="1"/>
</dbReference>
<proteinExistence type="inferred from homology"/>
<protein>
    <submittedName>
        <fullName evidence="6">Uncharacterized protein</fullName>
    </submittedName>
</protein>
<dbReference type="Pfam" id="PF08676">
    <property type="entry name" value="MutL_C"/>
    <property type="match status" value="1"/>
</dbReference>
<feature type="compositionally biased region" description="Polar residues" evidence="3">
    <location>
        <begin position="521"/>
        <end position="539"/>
    </location>
</feature>
<dbReference type="Pfam" id="PF13589">
    <property type="entry name" value="HATPase_c_3"/>
    <property type="match status" value="1"/>
</dbReference>
<feature type="domain" description="MutL C-terminal dimerisation" evidence="4">
    <location>
        <begin position="705"/>
        <end position="862"/>
    </location>
</feature>
<dbReference type="GO" id="GO:0140664">
    <property type="term" value="F:ATP-dependent DNA damage sensor activity"/>
    <property type="evidence" value="ECO:0007669"/>
    <property type="project" value="InterPro"/>
</dbReference>